<dbReference type="OrthoDB" id="200349at2759"/>
<dbReference type="InterPro" id="IPR008928">
    <property type="entry name" value="6-hairpin_glycosidase_sf"/>
</dbReference>
<dbReference type="InterPro" id="IPR005195">
    <property type="entry name" value="Glyco_hydro_65_M"/>
</dbReference>
<proteinExistence type="inferred from homology"/>
<evidence type="ECO:0000313" key="4">
    <source>
        <dbReference type="EMBL" id="CAE1307811.1"/>
    </source>
</evidence>
<dbReference type="InterPro" id="IPR012341">
    <property type="entry name" value="6hp_glycosidase-like_sf"/>
</dbReference>
<keyword evidence="2" id="KW-0472">Membrane</keyword>
<keyword evidence="4" id="KW-0378">Hydrolase</keyword>
<keyword evidence="2" id="KW-0812">Transmembrane</keyword>
<evidence type="ECO:0000256" key="2">
    <source>
        <dbReference type="SAM" id="Phobius"/>
    </source>
</evidence>
<gene>
    <name evidence="4" type="ORF">SPHA_59838</name>
</gene>
<reference evidence="4" key="1">
    <citation type="submission" date="2021-01" db="EMBL/GenBank/DDBJ databases">
        <authorList>
            <person name="Li R."/>
            <person name="Bekaert M."/>
        </authorList>
    </citation>
    <scope>NUCLEOTIDE SEQUENCE</scope>
    <source>
        <strain evidence="4">Farmed</strain>
    </source>
</reference>
<feature type="domain" description="Glycoside hydrolase family 65 central catalytic" evidence="3">
    <location>
        <begin position="1"/>
        <end position="70"/>
    </location>
</feature>
<dbReference type="EMBL" id="CAHIKZ030004146">
    <property type="protein sequence ID" value="CAE1307811.1"/>
    <property type="molecule type" value="Genomic_DNA"/>
</dbReference>
<keyword evidence="2" id="KW-1133">Transmembrane helix</keyword>
<dbReference type="GO" id="GO:0005975">
    <property type="term" value="P:carbohydrate metabolic process"/>
    <property type="evidence" value="ECO:0007669"/>
    <property type="project" value="InterPro"/>
</dbReference>
<feature type="transmembrane region" description="Helical" evidence="2">
    <location>
        <begin position="157"/>
        <end position="181"/>
    </location>
</feature>
<dbReference type="GO" id="GO:0047402">
    <property type="term" value="F:protein-glucosylgalactosylhydroxylysine glucosidase activity"/>
    <property type="evidence" value="ECO:0007669"/>
    <property type="project" value="UniProtKB-EC"/>
</dbReference>
<dbReference type="EC" id="3.2.1.107" evidence="4"/>
<dbReference type="Proteomes" id="UP000597762">
    <property type="component" value="Unassembled WGS sequence"/>
</dbReference>
<name>A0A812DT12_ACAPH</name>
<accession>A0A812DT12</accession>
<comment type="caution">
    <text evidence="4">The sequence shown here is derived from an EMBL/GenBank/DDBJ whole genome shotgun (WGS) entry which is preliminary data.</text>
</comment>
<dbReference type="AlphaFoldDB" id="A0A812DT12"/>
<keyword evidence="5" id="KW-1185">Reference proteome</keyword>
<sequence length="220" mass="25133">MGPDEYHYPVNNSVYTNFIAVKNLKLAEYCNNLLGVHFNKTLLYKLVAHNIYIPFDTQQQYHPEFDNYTNGTTVKQADVILLGFPLMMEMSETVRRNDLTRYGLVSDHNGPAMTWAMFAIGWLEMKELKIANHYFAKNFKNVLQPFKMWSEYSDGSGAVNFLTGMGGFLQGLLFGYAGFRIHSNQLEFDPVLPLNSTQRNSLANVLLFVFVLLSAVSYIL</sequence>
<evidence type="ECO:0000313" key="5">
    <source>
        <dbReference type="Proteomes" id="UP000597762"/>
    </source>
</evidence>
<dbReference type="PANTHER" id="PTHR11051:SF8">
    <property type="entry name" value="PROTEIN-GLUCOSYLGALACTOSYLHYDROXYLYSINE GLUCOSIDASE"/>
    <property type="match status" value="1"/>
</dbReference>
<evidence type="ECO:0000256" key="1">
    <source>
        <dbReference type="ARBA" id="ARBA00006768"/>
    </source>
</evidence>
<dbReference type="Pfam" id="PF03632">
    <property type="entry name" value="Glyco_hydro_65m"/>
    <property type="match status" value="1"/>
</dbReference>
<dbReference type="PANTHER" id="PTHR11051">
    <property type="entry name" value="GLYCOSYL HYDROLASE-RELATED"/>
    <property type="match status" value="1"/>
</dbReference>
<dbReference type="Gene3D" id="1.50.10.10">
    <property type="match status" value="1"/>
</dbReference>
<organism evidence="4 5">
    <name type="scientific">Acanthosepion pharaonis</name>
    <name type="common">Pharaoh cuttlefish</name>
    <name type="synonym">Sepia pharaonis</name>
    <dbReference type="NCBI Taxonomy" id="158019"/>
    <lineage>
        <taxon>Eukaryota</taxon>
        <taxon>Metazoa</taxon>
        <taxon>Spiralia</taxon>
        <taxon>Lophotrochozoa</taxon>
        <taxon>Mollusca</taxon>
        <taxon>Cephalopoda</taxon>
        <taxon>Coleoidea</taxon>
        <taxon>Decapodiformes</taxon>
        <taxon>Sepiida</taxon>
        <taxon>Sepiina</taxon>
        <taxon>Sepiidae</taxon>
        <taxon>Acanthosepion</taxon>
    </lineage>
</organism>
<protein>
    <submittedName>
        <fullName evidence="4">PGGHG</fullName>
        <ecNumber evidence="4">3.2.1.107</ecNumber>
    </submittedName>
</protein>
<comment type="similarity">
    <text evidence="1">Belongs to the glycosyl hydrolase 65 family.</text>
</comment>
<dbReference type="SUPFAM" id="SSF48208">
    <property type="entry name" value="Six-hairpin glycosidases"/>
    <property type="match status" value="1"/>
</dbReference>
<evidence type="ECO:0000259" key="3">
    <source>
        <dbReference type="Pfam" id="PF03632"/>
    </source>
</evidence>
<keyword evidence="4" id="KW-0326">Glycosidase</keyword>
<feature type="transmembrane region" description="Helical" evidence="2">
    <location>
        <begin position="201"/>
        <end position="219"/>
    </location>
</feature>